<dbReference type="InterPro" id="IPR007730">
    <property type="entry name" value="SPOR-like_dom"/>
</dbReference>
<dbReference type="PANTHER" id="PTHR12558">
    <property type="entry name" value="CELL DIVISION CYCLE 16,23,27"/>
    <property type="match status" value="1"/>
</dbReference>
<dbReference type="Pfam" id="PF05036">
    <property type="entry name" value="SPOR"/>
    <property type="match status" value="1"/>
</dbReference>
<dbReference type="Gene3D" id="3.30.70.1070">
    <property type="entry name" value="Sporulation related repeat"/>
    <property type="match status" value="1"/>
</dbReference>
<dbReference type="InterPro" id="IPR019734">
    <property type="entry name" value="TPR_rpt"/>
</dbReference>
<gene>
    <name evidence="5" type="ordered locus">PERMA_0798</name>
</gene>
<dbReference type="InterPro" id="IPR006597">
    <property type="entry name" value="Sel1-like"/>
</dbReference>
<feature type="repeat" description="TPR" evidence="1">
    <location>
        <begin position="139"/>
        <end position="172"/>
    </location>
</feature>
<evidence type="ECO:0000259" key="4">
    <source>
        <dbReference type="PROSITE" id="PS51724"/>
    </source>
</evidence>
<feature type="domain" description="SPOR" evidence="4">
    <location>
        <begin position="351"/>
        <end position="430"/>
    </location>
</feature>
<dbReference type="eggNOG" id="COG3063">
    <property type="taxonomic scope" value="Bacteria"/>
</dbReference>
<reference evidence="5 6" key="1">
    <citation type="journal article" date="2009" name="J. Bacteriol.">
        <title>Complete and draft genome sequences of six members of the Aquificales.</title>
        <authorList>
            <person name="Reysenbach A.L."/>
            <person name="Hamamura N."/>
            <person name="Podar M."/>
            <person name="Griffiths E."/>
            <person name="Ferreira S."/>
            <person name="Hochstein R."/>
            <person name="Heidelberg J."/>
            <person name="Johnson J."/>
            <person name="Mead D."/>
            <person name="Pohorille A."/>
            <person name="Sarmiento M."/>
            <person name="Schweighofer K."/>
            <person name="Seshadri R."/>
            <person name="Voytek M.A."/>
        </authorList>
    </citation>
    <scope>NUCLEOTIDE SEQUENCE [LARGE SCALE GENOMIC DNA]</scope>
    <source>
        <strain evidence="6">DSM 14350 / EX-H1</strain>
    </source>
</reference>
<organism evidence="5 6">
    <name type="scientific">Persephonella marina (strain DSM 14350 / EX-H1)</name>
    <dbReference type="NCBI Taxonomy" id="123214"/>
    <lineage>
        <taxon>Bacteria</taxon>
        <taxon>Pseudomonadati</taxon>
        <taxon>Aquificota</taxon>
        <taxon>Aquificia</taxon>
        <taxon>Aquificales</taxon>
        <taxon>Hydrogenothermaceae</taxon>
        <taxon>Persephonella</taxon>
    </lineage>
</organism>
<proteinExistence type="predicted"/>
<feature type="chain" id="PRO_5002900674" evidence="3">
    <location>
        <begin position="22"/>
        <end position="432"/>
    </location>
</feature>
<feature type="repeat" description="TPR" evidence="1">
    <location>
        <begin position="35"/>
        <end position="68"/>
    </location>
</feature>
<dbReference type="PANTHER" id="PTHR12558:SF13">
    <property type="entry name" value="CELL DIVISION CYCLE PROTEIN 27 HOMOLOG"/>
    <property type="match status" value="1"/>
</dbReference>
<dbReference type="Pfam" id="PF14559">
    <property type="entry name" value="TPR_19"/>
    <property type="match status" value="1"/>
</dbReference>
<keyword evidence="3" id="KW-0732">Signal</keyword>
<dbReference type="eggNOG" id="COG3087">
    <property type="taxonomic scope" value="Bacteria"/>
</dbReference>
<dbReference type="PaxDb" id="123214-PERMA_0798"/>
<dbReference type="SUPFAM" id="SSF81901">
    <property type="entry name" value="HCP-like"/>
    <property type="match status" value="1"/>
</dbReference>
<feature type="region of interest" description="Disordered" evidence="2">
    <location>
        <begin position="296"/>
        <end position="342"/>
    </location>
</feature>
<dbReference type="STRING" id="123214.PERMA_0798"/>
<accession>C0QPI9</accession>
<dbReference type="Gene3D" id="1.25.40.10">
    <property type="entry name" value="Tetratricopeptide repeat domain"/>
    <property type="match status" value="2"/>
</dbReference>
<dbReference type="AlphaFoldDB" id="C0QPI9"/>
<dbReference type="KEGG" id="pmx:PERMA_0798"/>
<dbReference type="OrthoDB" id="9899at2"/>
<dbReference type="PROSITE" id="PS51724">
    <property type="entry name" value="SPOR"/>
    <property type="match status" value="1"/>
</dbReference>
<dbReference type="EMBL" id="CP001230">
    <property type="protein sequence ID" value="ACO04435.1"/>
    <property type="molecule type" value="Genomic_DNA"/>
</dbReference>
<dbReference type="InterPro" id="IPR036680">
    <property type="entry name" value="SPOR-like_sf"/>
</dbReference>
<dbReference type="Pfam" id="PF13432">
    <property type="entry name" value="TPR_16"/>
    <property type="match status" value="1"/>
</dbReference>
<dbReference type="RefSeq" id="WP_012676673.1">
    <property type="nucleotide sequence ID" value="NC_012440.1"/>
</dbReference>
<evidence type="ECO:0000256" key="2">
    <source>
        <dbReference type="SAM" id="MobiDB-lite"/>
    </source>
</evidence>
<dbReference type="Pfam" id="PF13181">
    <property type="entry name" value="TPR_8"/>
    <property type="match status" value="2"/>
</dbReference>
<evidence type="ECO:0000256" key="1">
    <source>
        <dbReference type="PROSITE-ProRule" id="PRU00339"/>
    </source>
</evidence>
<dbReference type="SMART" id="SM00671">
    <property type="entry name" value="SEL1"/>
    <property type="match status" value="3"/>
</dbReference>
<dbReference type="Proteomes" id="UP000001366">
    <property type="component" value="Chromosome"/>
</dbReference>
<protein>
    <submittedName>
        <fullName evidence="5">TPR Domain containing protein</fullName>
    </submittedName>
</protein>
<dbReference type="PROSITE" id="PS51257">
    <property type="entry name" value="PROKAR_LIPOPROTEIN"/>
    <property type="match status" value="1"/>
</dbReference>
<feature type="repeat" description="TPR" evidence="1">
    <location>
        <begin position="103"/>
        <end position="135"/>
    </location>
</feature>
<feature type="repeat" description="TPR" evidence="1">
    <location>
        <begin position="207"/>
        <end position="240"/>
    </location>
</feature>
<dbReference type="SUPFAM" id="SSF110997">
    <property type="entry name" value="Sporulation related repeat"/>
    <property type="match status" value="1"/>
</dbReference>
<dbReference type="PROSITE" id="PS50005">
    <property type="entry name" value="TPR"/>
    <property type="match status" value="6"/>
</dbReference>
<evidence type="ECO:0000313" key="5">
    <source>
        <dbReference type="EMBL" id="ACO04435.1"/>
    </source>
</evidence>
<dbReference type="HOGENOM" id="CLU_634390_0_0_0"/>
<dbReference type="PROSITE" id="PS50293">
    <property type="entry name" value="TPR_REGION"/>
    <property type="match status" value="2"/>
</dbReference>
<dbReference type="InterPro" id="IPR011990">
    <property type="entry name" value="TPR-like_helical_dom_sf"/>
</dbReference>
<feature type="signal peptide" evidence="3">
    <location>
        <begin position="1"/>
        <end position="21"/>
    </location>
</feature>
<keyword evidence="6" id="KW-1185">Reference proteome</keyword>
<keyword evidence="1" id="KW-0802">TPR repeat</keyword>
<sequence>MKKIFKFALLFVFLSFVFSCAPKPAEYEEKRIQNSQYYYKIGLSYLNSGNIAQAIYYLNKAYEIDPEDPDILNALGIAYTNVKEYSRAKEFFLKSIEILPDKPETYTNLGVLLAQEGNYEQALWYLEKAIENPNYRNKEKALYNIAVVYRKMGNLPKFEEALKRTISYNPYFMNAYITLGNYYILQKRYTDAYDIFTRAVNAGLVNPYIYLGLGKAYYYLGEYEKSRYFFQKAKKVAGDDMFVKQEAVKFIDIVDRKIVEKKEREIKEQSVKKKVSVKRVVKKEIRKEDKVVETLDTGKDLSEPEKKEESPVMEEKKPEKEKSENERVKIGGERDTKVAKRSVPETPKKVIKPKIRFYVQVGVFSDEKSAMDIYEKLKEKGFEPQIKRRNIDGTEYYFVIIGYFKSYLEASRFYRKNLKPDGFKGIVKFVRK</sequence>
<dbReference type="GO" id="GO:0042834">
    <property type="term" value="F:peptidoglycan binding"/>
    <property type="evidence" value="ECO:0007669"/>
    <property type="project" value="InterPro"/>
</dbReference>
<feature type="repeat" description="TPR" evidence="1">
    <location>
        <begin position="69"/>
        <end position="102"/>
    </location>
</feature>
<evidence type="ECO:0000256" key="3">
    <source>
        <dbReference type="SAM" id="SignalP"/>
    </source>
</evidence>
<feature type="repeat" description="TPR" evidence="1">
    <location>
        <begin position="173"/>
        <end position="206"/>
    </location>
</feature>
<name>C0QPI9_PERMH</name>
<evidence type="ECO:0000313" key="6">
    <source>
        <dbReference type="Proteomes" id="UP000001366"/>
    </source>
</evidence>
<dbReference type="SMART" id="SM00028">
    <property type="entry name" value="TPR"/>
    <property type="match status" value="6"/>
</dbReference>